<dbReference type="InterPro" id="IPR035927">
    <property type="entry name" value="DUSP-like_sf"/>
</dbReference>
<feature type="domain" description="F-box" evidence="1">
    <location>
        <begin position="7"/>
        <end position="54"/>
    </location>
</feature>
<evidence type="ECO:0000259" key="1">
    <source>
        <dbReference type="PROSITE" id="PS50181"/>
    </source>
</evidence>
<organism evidence="3 4">
    <name type="scientific">Lichtheimia ornata</name>
    <dbReference type="NCBI Taxonomy" id="688661"/>
    <lineage>
        <taxon>Eukaryota</taxon>
        <taxon>Fungi</taxon>
        <taxon>Fungi incertae sedis</taxon>
        <taxon>Mucoromycota</taxon>
        <taxon>Mucoromycotina</taxon>
        <taxon>Mucoromycetes</taxon>
        <taxon>Mucorales</taxon>
        <taxon>Lichtheimiaceae</taxon>
        <taxon>Lichtheimia</taxon>
    </lineage>
</organism>
<evidence type="ECO:0000313" key="4">
    <source>
        <dbReference type="Proteomes" id="UP001234581"/>
    </source>
</evidence>
<keyword evidence="4" id="KW-1185">Reference proteome</keyword>
<dbReference type="CDD" id="cd09917">
    <property type="entry name" value="F-box_SF"/>
    <property type="match status" value="1"/>
</dbReference>
<gene>
    <name evidence="3" type="ORF">O0I10_002234</name>
</gene>
<evidence type="ECO:0008006" key="5">
    <source>
        <dbReference type="Google" id="ProtNLM"/>
    </source>
</evidence>
<proteinExistence type="predicted"/>
<dbReference type="PROSITE" id="PS51283">
    <property type="entry name" value="DUSP"/>
    <property type="match status" value="1"/>
</dbReference>
<dbReference type="EMBL" id="JARTCD010000006">
    <property type="protein sequence ID" value="KAJ8661903.1"/>
    <property type="molecule type" value="Genomic_DNA"/>
</dbReference>
<dbReference type="AlphaFoldDB" id="A0AAD7VB41"/>
<dbReference type="Pfam" id="PF06337">
    <property type="entry name" value="DUSP"/>
    <property type="match status" value="1"/>
</dbReference>
<dbReference type="Gene3D" id="3.30.2230.10">
    <property type="entry name" value="DUSP-like"/>
    <property type="match status" value="1"/>
</dbReference>
<dbReference type="GO" id="GO:0004843">
    <property type="term" value="F:cysteine-type deubiquitinase activity"/>
    <property type="evidence" value="ECO:0007669"/>
    <property type="project" value="InterPro"/>
</dbReference>
<comment type="caution">
    <text evidence="3">The sequence shown here is derived from an EMBL/GenBank/DDBJ whole genome shotgun (WGS) entry which is preliminary data.</text>
</comment>
<dbReference type="InterPro" id="IPR001810">
    <property type="entry name" value="F-box_dom"/>
</dbReference>
<feature type="domain" description="DUSP" evidence="2">
    <location>
        <begin position="198"/>
        <end position="308"/>
    </location>
</feature>
<name>A0AAD7VB41_9FUNG</name>
<dbReference type="InterPro" id="IPR006615">
    <property type="entry name" value="Pept_C19_DUSP"/>
</dbReference>
<dbReference type="PROSITE" id="PS50181">
    <property type="entry name" value="FBOX"/>
    <property type="match status" value="1"/>
</dbReference>
<dbReference type="SUPFAM" id="SSF143791">
    <property type="entry name" value="DUSP-like"/>
    <property type="match status" value="1"/>
</dbReference>
<dbReference type="InterPro" id="IPR036047">
    <property type="entry name" value="F-box-like_dom_sf"/>
</dbReference>
<reference evidence="3 4" key="1">
    <citation type="submission" date="2023-03" db="EMBL/GenBank/DDBJ databases">
        <title>Genome sequence of Lichtheimia ornata CBS 291.66.</title>
        <authorList>
            <person name="Mohabir J.T."/>
            <person name="Shea T.P."/>
            <person name="Kurbessoian T."/>
            <person name="Berby B."/>
            <person name="Fontaine J."/>
            <person name="Livny J."/>
            <person name="Gnirke A."/>
            <person name="Stajich J.E."/>
            <person name="Cuomo C.A."/>
        </authorList>
    </citation>
    <scope>NUCLEOTIDE SEQUENCE [LARGE SCALE GENOMIC DNA]</scope>
    <source>
        <strain evidence="3">CBS 291.66</strain>
    </source>
</reference>
<evidence type="ECO:0000259" key="2">
    <source>
        <dbReference type="PROSITE" id="PS51283"/>
    </source>
</evidence>
<dbReference type="SUPFAM" id="SSF81383">
    <property type="entry name" value="F-box domain"/>
    <property type="match status" value="1"/>
</dbReference>
<dbReference type="Pfam" id="PF12937">
    <property type="entry name" value="F-box-like"/>
    <property type="match status" value="1"/>
</dbReference>
<evidence type="ECO:0000313" key="3">
    <source>
        <dbReference type="EMBL" id="KAJ8661903.1"/>
    </source>
</evidence>
<accession>A0AAD7VB41</accession>
<protein>
    <recommendedName>
        <fullName evidence="5">DUSP domain-containing protein</fullName>
    </recommendedName>
</protein>
<dbReference type="GeneID" id="83209652"/>
<dbReference type="RefSeq" id="XP_058346816.1">
    <property type="nucleotide sequence ID" value="XM_058482318.1"/>
</dbReference>
<sequence>MLNSHTQAPLQRCSPELMLQIVLSLDLKDLIALALTCRQLADFILHNDLVFKRLLQRDYGITYKRPDQVQSWIDFYKSLHQQPNASLTCCRHISDVSNEPAETKRVLYRAIRDNSFKCDVCNTENAGFLDMLQTDTTACISCVKTPANQLSVVLECSTGNMYCVKCKDDELHKLGTTESNPNEQYKVKTVMDHMNGAESIDNRRKAEHLLYIQELRREDMTLKHYLVEKNWGRTWMVFRTREGTPLPGRITNQKLARSNGSLNPNIRLPVDKFRPAPDTNADIVSEKLWSYLQKAYGLQGRAFSEDDLQYPEYTRLRAYIEHFKSSPLAYP</sequence>
<dbReference type="Proteomes" id="UP001234581">
    <property type="component" value="Unassembled WGS sequence"/>
</dbReference>